<dbReference type="InterPro" id="IPR016169">
    <property type="entry name" value="FAD-bd_PCMH_sub2"/>
</dbReference>
<dbReference type="InterPro" id="IPR016164">
    <property type="entry name" value="FAD-linked_Oxase-like_C"/>
</dbReference>
<protein>
    <submittedName>
        <fullName evidence="4">FAD-binding oxidoreductase</fullName>
    </submittedName>
</protein>
<proteinExistence type="predicted"/>
<dbReference type="InterPro" id="IPR016166">
    <property type="entry name" value="FAD-bd_PCMH"/>
</dbReference>
<evidence type="ECO:0000256" key="1">
    <source>
        <dbReference type="ARBA" id="ARBA00022630"/>
    </source>
</evidence>
<dbReference type="SUPFAM" id="SSF55103">
    <property type="entry name" value="FAD-linked oxidases, C-terminal domain"/>
    <property type="match status" value="1"/>
</dbReference>
<keyword evidence="5" id="KW-1185">Reference proteome</keyword>
<keyword evidence="2" id="KW-0274">FAD</keyword>
<sequence>MTVTRAPLPPVPAQAQLDRFVAALDGIPTTTDDLVKLSSDWSRMSPVLQEKLPPGRFTAQLVVTPETSADIPRVLAAAYEHDVPITPRGAGTGNYGQATPFAGGAILDLRRCDRVLEVGEGFVRVEPGAKLTAVDAAVRAGGQDLWMFPSTKGSTAGGFVGGGSAGTGTIEHGTTFDGFVKSVTVAPCDGSGTAFTPADVRPYVHAYGVTGVLTELTLATEPARDWRAVYVAVDDYRTGTDILRRIRPLGPRLASLDEVPLVEHLPSPAVDRTRVSVRAILPEASVAAFTVLVAEAGGEVTSVLEGVEATDLLSGMSYNHPVYFLQRSGYPCFHLESAGDPLWDAPDAIRAALPNALFHLDLGHRGIQGMIVADYTSEDGVLAAIAALEELGVGVHSPHQWYVDRQVELIRSLVGTLDPKGLLNPGKLE</sequence>
<organism evidence="4 5">
    <name type="scientific">Cryptosporangium japonicum</name>
    <dbReference type="NCBI Taxonomy" id="80872"/>
    <lineage>
        <taxon>Bacteria</taxon>
        <taxon>Bacillati</taxon>
        <taxon>Actinomycetota</taxon>
        <taxon>Actinomycetes</taxon>
        <taxon>Cryptosporangiales</taxon>
        <taxon>Cryptosporangiaceae</taxon>
        <taxon>Cryptosporangium</taxon>
    </lineage>
</organism>
<dbReference type="SUPFAM" id="SSF56176">
    <property type="entry name" value="FAD-binding/transporter-associated domain-like"/>
    <property type="match status" value="1"/>
</dbReference>
<dbReference type="PANTHER" id="PTHR11748">
    <property type="entry name" value="D-LACTATE DEHYDROGENASE"/>
    <property type="match status" value="1"/>
</dbReference>
<dbReference type="PROSITE" id="PS51387">
    <property type="entry name" value="FAD_PCMH"/>
    <property type="match status" value="1"/>
</dbReference>
<feature type="domain" description="FAD-binding PCMH-type" evidence="3">
    <location>
        <begin position="55"/>
        <end position="223"/>
    </location>
</feature>
<dbReference type="EMBL" id="BAAAGX010000028">
    <property type="protein sequence ID" value="GAA0269205.1"/>
    <property type="molecule type" value="Genomic_DNA"/>
</dbReference>
<dbReference type="PANTHER" id="PTHR11748:SF119">
    <property type="entry name" value="D-2-HYDROXYGLUTARATE DEHYDROGENASE"/>
    <property type="match status" value="1"/>
</dbReference>
<reference evidence="5" key="1">
    <citation type="journal article" date="2019" name="Int. J. Syst. Evol. Microbiol.">
        <title>The Global Catalogue of Microorganisms (GCM) 10K type strain sequencing project: providing services to taxonomists for standard genome sequencing and annotation.</title>
        <authorList>
            <consortium name="The Broad Institute Genomics Platform"/>
            <consortium name="The Broad Institute Genome Sequencing Center for Infectious Disease"/>
            <person name="Wu L."/>
            <person name="Ma J."/>
        </authorList>
    </citation>
    <scope>NUCLEOTIDE SEQUENCE [LARGE SCALE GENOMIC DNA]</scope>
    <source>
        <strain evidence="5">JCM 10425</strain>
    </source>
</reference>
<name>A0ABP3EQA6_9ACTN</name>
<dbReference type="Proteomes" id="UP001500967">
    <property type="component" value="Unassembled WGS sequence"/>
</dbReference>
<accession>A0ABP3EQA6</accession>
<dbReference type="InterPro" id="IPR006094">
    <property type="entry name" value="Oxid_FAD_bind_N"/>
</dbReference>
<dbReference type="Pfam" id="PF01565">
    <property type="entry name" value="FAD_binding_4"/>
    <property type="match status" value="1"/>
</dbReference>
<dbReference type="RefSeq" id="WP_344652792.1">
    <property type="nucleotide sequence ID" value="NZ_BAAAGX010000028.1"/>
</dbReference>
<evidence type="ECO:0000256" key="2">
    <source>
        <dbReference type="ARBA" id="ARBA00022827"/>
    </source>
</evidence>
<dbReference type="Gene3D" id="3.30.465.10">
    <property type="match status" value="1"/>
</dbReference>
<comment type="caution">
    <text evidence="4">The sequence shown here is derived from an EMBL/GenBank/DDBJ whole genome shotgun (WGS) entry which is preliminary data.</text>
</comment>
<evidence type="ECO:0000259" key="3">
    <source>
        <dbReference type="PROSITE" id="PS51387"/>
    </source>
</evidence>
<evidence type="ECO:0000313" key="4">
    <source>
        <dbReference type="EMBL" id="GAA0269205.1"/>
    </source>
</evidence>
<keyword evidence="1" id="KW-0285">Flavoprotein</keyword>
<evidence type="ECO:0000313" key="5">
    <source>
        <dbReference type="Proteomes" id="UP001500967"/>
    </source>
</evidence>
<dbReference type="InterPro" id="IPR036318">
    <property type="entry name" value="FAD-bd_PCMH-like_sf"/>
</dbReference>
<gene>
    <name evidence="4" type="ORF">GCM10009539_65430</name>
</gene>